<name>A0ABQ8S0J9_PERAM</name>
<gene>
    <name evidence="2" type="ORF">ANN_25157</name>
</gene>
<evidence type="ECO:0000313" key="2">
    <source>
        <dbReference type="EMBL" id="KAJ4427509.1"/>
    </source>
</evidence>
<protein>
    <recommendedName>
        <fullName evidence="4">Reverse transcriptase domain-containing protein</fullName>
    </recommendedName>
</protein>
<dbReference type="PANTHER" id="PTHR47027:SF8">
    <property type="entry name" value="RIBONUCLEASE H"/>
    <property type="match status" value="1"/>
</dbReference>
<sequence>MAGLCEGGNEPTGSLKANNCHNPSDPRNYAVKLTGFLEFGKDAATLPPRGFDEYLSILLNEEEEKILRNMLLELNYNCEQYGMKMNANKTKIMVVTRKIKKVTLRILNEAVEQVNSFKYLGCTISSNMLSQEIKRRIAMAKEAFNRKRRLFCGSLEKELRKRLTLRRNEEKRIEAFEMWIWRRLEHVKWTDRIRNEVVLESVGEERMMLKLVRKRKRNWLGHWLRRNCLLKDALEGMVNERRVWGRRRYQIR</sequence>
<accession>A0ABQ8S0J9</accession>
<keyword evidence="3" id="KW-1185">Reference proteome</keyword>
<proteinExistence type="predicted"/>
<evidence type="ECO:0008006" key="4">
    <source>
        <dbReference type="Google" id="ProtNLM"/>
    </source>
</evidence>
<comment type="caution">
    <text evidence="2">The sequence shown here is derived from an EMBL/GenBank/DDBJ whole genome shotgun (WGS) entry which is preliminary data.</text>
</comment>
<reference evidence="2 3" key="1">
    <citation type="journal article" date="2022" name="Allergy">
        <title>Genome assembly and annotation of Periplaneta americana reveal a comprehensive cockroach allergen profile.</title>
        <authorList>
            <person name="Wang L."/>
            <person name="Xiong Q."/>
            <person name="Saelim N."/>
            <person name="Wang L."/>
            <person name="Nong W."/>
            <person name="Wan A.T."/>
            <person name="Shi M."/>
            <person name="Liu X."/>
            <person name="Cao Q."/>
            <person name="Hui J.H.L."/>
            <person name="Sookrung N."/>
            <person name="Leung T.F."/>
            <person name="Tungtrongchitr A."/>
            <person name="Tsui S.K.W."/>
        </authorList>
    </citation>
    <scope>NUCLEOTIDE SEQUENCE [LARGE SCALE GENOMIC DNA]</scope>
    <source>
        <strain evidence="2">PWHHKU_190912</strain>
    </source>
</reference>
<feature type="region of interest" description="Disordered" evidence="1">
    <location>
        <begin position="1"/>
        <end position="20"/>
    </location>
</feature>
<evidence type="ECO:0000313" key="3">
    <source>
        <dbReference type="Proteomes" id="UP001148838"/>
    </source>
</evidence>
<dbReference type="Proteomes" id="UP001148838">
    <property type="component" value="Unassembled WGS sequence"/>
</dbReference>
<evidence type="ECO:0000256" key="1">
    <source>
        <dbReference type="SAM" id="MobiDB-lite"/>
    </source>
</evidence>
<feature type="compositionally biased region" description="Polar residues" evidence="1">
    <location>
        <begin position="11"/>
        <end position="20"/>
    </location>
</feature>
<dbReference type="EMBL" id="JAJSOF020000038">
    <property type="protein sequence ID" value="KAJ4427509.1"/>
    <property type="molecule type" value="Genomic_DNA"/>
</dbReference>
<organism evidence="2 3">
    <name type="scientific">Periplaneta americana</name>
    <name type="common">American cockroach</name>
    <name type="synonym">Blatta americana</name>
    <dbReference type="NCBI Taxonomy" id="6978"/>
    <lineage>
        <taxon>Eukaryota</taxon>
        <taxon>Metazoa</taxon>
        <taxon>Ecdysozoa</taxon>
        <taxon>Arthropoda</taxon>
        <taxon>Hexapoda</taxon>
        <taxon>Insecta</taxon>
        <taxon>Pterygota</taxon>
        <taxon>Neoptera</taxon>
        <taxon>Polyneoptera</taxon>
        <taxon>Dictyoptera</taxon>
        <taxon>Blattodea</taxon>
        <taxon>Blattoidea</taxon>
        <taxon>Blattidae</taxon>
        <taxon>Blattinae</taxon>
        <taxon>Periplaneta</taxon>
    </lineage>
</organism>
<dbReference type="PANTHER" id="PTHR47027">
    <property type="entry name" value="REVERSE TRANSCRIPTASE DOMAIN-CONTAINING PROTEIN"/>
    <property type="match status" value="1"/>
</dbReference>